<organism evidence="1 2">
    <name type="scientific">Lineolata rhizophorae</name>
    <dbReference type="NCBI Taxonomy" id="578093"/>
    <lineage>
        <taxon>Eukaryota</taxon>
        <taxon>Fungi</taxon>
        <taxon>Dikarya</taxon>
        <taxon>Ascomycota</taxon>
        <taxon>Pezizomycotina</taxon>
        <taxon>Dothideomycetes</taxon>
        <taxon>Dothideomycetes incertae sedis</taxon>
        <taxon>Lineolatales</taxon>
        <taxon>Lineolataceae</taxon>
        <taxon>Lineolata</taxon>
    </lineage>
</organism>
<gene>
    <name evidence="1" type="ORF">BDY21DRAFT_203669</name>
</gene>
<protein>
    <submittedName>
        <fullName evidence="1">Uncharacterized protein</fullName>
    </submittedName>
</protein>
<evidence type="ECO:0000313" key="2">
    <source>
        <dbReference type="Proteomes" id="UP000799766"/>
    </source>
</evidence>
<reference evidence="1" key="1">
    <citation type="journal article" date="2020" name="Stud. Mycol.">
        <title>101 Dothideomycetes genomes: a test case for predicting lifestyles and emergence of pathogens.</title>
        <authorList>
            <person name="Haridas S."/>
            <person name="Albert R."/>
            <person name="Binder M."/>
            <person name="Bloem J."/>
            <person name="Labutti K."/>
            <person name="Salamov A."/>
            <person name="Andreopoulos B."/>
            <person name="Baker S."/>
            <person name="Barry K."/>
            <person name="Bills G."/>
            <person name="Bluhm B."/>
            <person name="Cannon C."/>
            <person name="Castanera R."/>
            <person name="Culley D."/>
            <person name="Daum C."/>
            <person name="Ezra D."/>
            <person name="Gonzalez J."/>
            <person name="Henrissat B."/>
            <person name="Kuo A."/>
            <person name="Liang C."/>
            <person name="Lipzen A."/>
            <person name="Lutzoni F."/>
            <person name="Magnuson J."/>
            <person name="Mondo S."/>
            <person name="Nolan M."/>
            <person name="Ohm R."/>
            <person name="Pangilinan J."/>
            <person name="Park H.-J."/>
            <person name="Ramirez L."/>
            <person name="Alfaro M."/>
            <person name="Sun H."/>
            <person name="Tritt A."/>
            <person name="Yoshinaga Y."/>
            <person name="Zwiers L.-H."/>
            <person name="Turgeon B."/>
            <person name="Goodwin S."/>
            <person name="Spatafora J."/>
            <person name="Crous P."/>
            <person name="Grigoriev I."/>
        </authorList>
    </citation>
    <scope>NUCLEOTIDE SEQUENCE</scope>
    <source>
        <strain evidence="1">ATCC 16933</strain>
    </source>
</reference>
<sequence>MLSSCSFPFLSPSSCVKVGLFICLIACFANPCLMIRSDEHLFYYSHSIKSAAVGPRQARPKFLDQDSYSFSVSQFRFGQWVDR</sequence>
<dbReference type="EMBL" id="MU001676">
    <property type="protein sequence ID" value="KAF2459223.1"/>
    <property type="molecule type" value="Genomic_DNA"/>
</dbReference>
<accession>A0A6A6P720</accession>
<dbReference type="AlphaFoldDB" id="A0A6A6P720"/>
<keyword evidence="2" id="KW-1185">Reference proteome</keyword>
<proteinExistence type="predicted"/>
<dbReference type="Proteomes" id="UP000799766">
    <property type="component" value="Unassembled WGS sequence"/>
</dbReference>
<name>A0A6A6P720_9PEZI</name>
<evidence type="ECO:0000313" key="1">
    <source>
        <dbReference type="EMBL" id="KAF2459223.1"/>
    </source>
</evidence>